<dbReference type="PANTHER" id="PTHR43235:SF1">
    <property type="entry name" value="GLUTAMINE AMIDOTRANSFERASE PB2B2.05-RELATED"/>
    <property type="match status" value="1"/>
</dbReference>
<dbReference type="InterPro" id="IPR029062">
    <property type="entry name" value="Class_I_gatase-like"/>
</dbReference>
<dbReference type="RefSeq" id="WP_284364660.1">
    <property type="nucleotide sequence ID" value="NZ_BSNI01000002.1"/>
</dbReference>
<evidence type="ECO:0000313" key="1">
    <source>
        <dbReference type="EMBL" id="GLQ18061.1"/>
    </source>
</evidence>
<dbReference type="PANTHER" id="PTHR43235">
    <property type="entry name" value="GLUTAMINE AMIDOTRANSFERASE PB2B2.05-RELATED"/>
    <property type="match status" value="1"/>
</dbReference>
<dbReference type="EMBL" id="BSNI01000002">
    <property type="protein sequence ID" value="GLQ18061.1"/>
    <property type="molecule type" value="Genomic_DNA"/>
</dbReference>
<dbReference type="InterPro" id="IPR044668">
    <property type="entry name" value="PuuD-like"/>
</dbReference>
<dbReference type="GO" id="GO:0016787">
    <property type="term" value="F:hydrolase activity"/>
    <property type="evidence" value="ECO:0007669"/>
    <property type="project" value="UniProtKB-KW"/>
</dbReference>
<dbReference type="InterPro" id="IPR011697">
    <property type="entry name" value="Peptidase_C26"/>
</dbReference>
<gene>
    <name evidence="1" type="ORF">GCM10007879_23100</name>
</gene>
<keyword evidence="1" id="KW-0378">Hydrolase</keyword>
<proteinExistence type="predicted"/>
<dbReference type="SUPFAM" id="SSF52317">
    <property type="entry name" value="Class I glutamine amidotransferase-like"/>
    <property type="match status" value="1"/>
</dbReference>
<protein>
    <submittedName>
        <fullName evidence="1">Gamma-glutamyl-gamma-aminobutyrate hydrolase</fullName>
    </submittedName>
</protein>
<reference evidence="1" key="2">
    <citation type="submission" date="2023-01" db="EMBL/GenBank/DDBJ databases">
        <title>Draft genome sequence of Maritalea porphyrae strain NBRC 107169.</title>
        <authorList>
            <person name="Sun Q."/>
            <person name="Mori K."/>
        </authorList>
    </citation>
    <scope>NUCLEOTIDE SEQUENCE</scope>
    <source>
        <strain evidence="1">NBRC 107169</strain>
    </source>
</reference>
<accession>A0ABQ5USH1</accession>
<organism evidence="1 2">
    <name type="scientific">Maritalea porphyrae</name>
    <dbReference type="NCBI Taxonomy" id="880732"/>
    <lineage>
        <taxon>Bacteria</taxon>
        <taxon>Pseudomonadati</taxon>
        <taxon>Pseudomonadota</taxon>
        <taxon>Alphaproteobacteria</taxon>
        <taxon>Hyphomicrobiales</taxon>
        <taxon>Devosiaceae</taxon>
        <taxon>Maritalea</taxon>
    </lineage>
</organism>
<reference evidence="1" key="1">
    <citation type="journal article" date="2014" name="Int. J. Syst. Evol. Microbiol.">
        <title>Complete genome of a new Firmicutes species belonging to the dominant human colonic microbiota ('Ruminococcus bicirculans') reveals two chromosomes and a selective capacity to utilize plant glucans.</title>
        <authorList>
            <consortium name="NISC Comparative Sequencing Program"/>
            <person name="Wegmann U."/>
            <person name="Louis P."/>
            <person name="Goesmann A."/>
            <person name="Henrissat B."/>
            <person name="Duncan S.H."/>
            <person name="Flint H.J."/>
        </authorList>
    </citation>
    <scope>NUCLEOTIDE SEQUENCE</scope>
    <source>
        <strain evidence="1">NBRC 107169</strain>
    </source>
</reference>
<dbReference type="Gene3D" id="3.40.50.880">
    <property type="match status" value="1"/>
</dbReference>
<comment type="caution">
    <text evidence="1">The sequence shown here is derived from an EMBL/GenBank/DDBJ whole genome shotgun (WGS) entry which is preliminary data.</text>
</comment>
<dbReference type="Pfam" id="PF07722">
    <property type="entry name" value="Peptidase_C26"/>
    <property type="match status" value="1"/>
</dbReference>
<evidence type="ECO:0000313" key="2">
    <source>
        <dbReference type="Proteomes" id="UP001161405"/>
    </source>
</evidence>
<dbReference type="PROSITE" id="PS51273">
    <property type="entry name" value="GATASE_TYPE_1"/>
    <property type="match status" value="1"/>
</dbReference>
<sequence length="233" mass="25106">MQNLTKPIVAVLMDENTSSGGNQYAMGKGYFTAITQAGALPLGVPYETEILADIISKCDGLLCPGGRFAYADSCYRDDLTSNSPSSDRLAIETALIKGLLALDKPVLGICAGMQLLGCLHGAKMTPDLVATEPDAQIHDQDGRAHWISIVAGTKLHQILGVDKIETNTFHREALVEVSDEVQVSAYAPDGIIEAIELPKYRFAVGVQWHPEKMLSTNHSKRIFAAFVSACDQS</sequence>
<name>A0ABQ5USH1_9HYPH</name>
<keyword evidence="2" id="KW-1185">Reference proteome</keyword>
<dbReference type="Proteomes" id="UP001161405">
    <property type="component" value="Unassembled WGS sequence"/>
</dbReference>